<keyword evidence="9" id="KW-0406">Ion transport</keyword>
<keyword evidence="6 14" id="KW-0812">Transmembrane</keyword>
<dbReference type="NCBIfam" id="TIGR01783">
    <property type="entry name" value="TonB-siderophor"/>
    <property type="match status" value="1"/>
</dbReference>
<dbReference type="Proteomes" id="UP001595555">
    <property type="component" value="Unassembled WGS sequence"/>
</dbReference>
<dbReference type="PANTHER" id="PTHR32552:SF68">
    <property type="entry name" value="FERRICHROME OUTER MEMBRANE TRANSPORTER_PHAGE RECEPTOR"/>
    <property type="match status" value="1"/>
</dbReference>
<dbReference type="PROSITE" id="PS52016">
    <property type="entry name" value="TONB_DEPENDENT_REC_3"/>
    <property type="match status" value="1"/>
</dbReference>
<feature type="domain" description="TonB-dependent receptor plug" evidence="17">
    <location>
        <begin position="68"/>
        <end position="168"/>
    </location>
</feature>
<organism evidence="18 19">
    <name type="scientific">Cellvibrio fontiphilus</name>
    <dbReference type="NCBI Taxonomy" id="1815559"/>
    <lineage>
        <taxon>Bacteria</taxon>
        <taxon>Pseudomonadati</taxon>
        <taxon>Pseudomonadota</taxon>
        <taxon>Gammaproteobacteria</taxon>
        <taxon>Cellvibrionales</taxon>
        <taxon>Cellvibrionaceae</taxon>
        <taxon>Cellvibrio</taxon>
    </lineage>
</organism>
<evidence type="ECO:0000256" key="15">
    <source>
        <dbReference type="RuleBase" id="RU003357"/>
    </source>
</evidence>
<dbReference type="Gene3D" id="2.40.170.20">
    <property type="entry name" value="TonB-dependent receptor, beta-barrel domain"/>
    <property type="match status" value="1"/>
</dbReference>
<dbReference type="PANTHER" id="PTHR32552">
    <property type="entry name" value="FERRICHROME IRON RECEPTOR-RELATED"/>
    <property type="match status" value="1"/>
</dbReference>
<dbReference type="RefSeq" id="WP_378119894.1">
    <property type="nucleotide sequence ID" value="NZ_JBHRTF010000004.1"/>
</dbReference>
<reference evidence="19" key="1">
    <citation type="journal article" date="2019" name="Int. J. Syst. Evol. Microbiol.">
        <title>The Global Catalogue of Microorganisms (GCM) 10K type strain sequencing project: providing services to taxonomists for standard genome sequencing and annotation.</title>
        <authorList>
            <consortium name="The Broad Institute Genomics Platform"/>
            <consortium name="The Broad Institute Genome Sequencing Center for Infectious Disease"/>
            <person name="Wu L."/>
            <person name="Ma J."/>
        </authorList>
    </citation>
    <scope>NUCLEOTIDE SEQUENCE [LARGE SCALE GENOMIC DNA]</scope>
    <source>
        <strain evidence="19">KCTC 52237</strain>
    </source>
</reference>
<evidence type="ECO:0000256" key="7">
    <source>
        <dbReference type="ARBA" id="ARBA00022729"/>
    </source>
</evidence>
<evidence type="ECO:0000313" key="18">
    <source>
        <dbReference type="EMBL" id="MFC3116547.1"/>
    </source>
</evidence>
<dbReference type="InterPro" id="IPR010105">
    <property type="entry name" value="TonB_sidphr_rcpt"/>
</dbReference>
<evidence type="ECO:0000256" key="8">
    <source>
        <dbReference type="ARBA" id="ARBA00023004"/>
    </source>
</evidence>
<protein>
    <submittedName>
        <fullName evidence="18">TonB-dependent siderophore receptor</fullName>
    </submittedName>
</protein>
<evidence type="ECO:0000256" key="11">
    <source>
        <dbReference type="ARBA" id="ARBA00023136"/>
    </source>
</evidence>
<evidence type="ECO:0000256" key="12">
    <source>
        <dbReference type="ARBA" id="ARBA00023170"/>
    </source>
</evidence>
<dbReference type="CDD" id="cd01347">
    <property type="entry name" value="ligand_gated_channel"/>
    <property type="match status" value="1"/>
</dbReference>
<keyword evidence="7" id="KW-0732">Signal</keyword>
<evidence type="ECO:0000256" key="14">
    <source>
        <dbReference type="PROSITE-ProRule" id="PRU01360"/>
    </source>
</evidence>
<evidence type="ECO:0000313" key="19">
    <source>
        <dbReference type="Proteomes" id="UP001595555"/>
    </source>
</evidence>
<dbReference type="InterPro" id="IPR012910">
    <property type="entry name" value="Plug_dom"/>
</dbReference>
<keyword evidence="4 14" id="KW-1134">Transmembrane beta strand</keyword>
<evidence type="ECO:0000256" key="2">
    <source>
        <dbReference type="ARBA" id="ARBA00009810"/>
    </source>
</evidence>
<evidence type="ECO:0000256" key="4">
    <source>
        <dbReference type="ARBA" id="ARBA00022452"/>
    </source>
</evidence>
<dbReference type="InterPro" id="IPR036942">
    <property type="entry name" value="Beta-barrel_TonB_sf"/>
</dbReference>
<keyword evidence="11 14" id="KW-0472">Membrane</keyword>
<evidence type="ECO:0000259" key="16">
    <source>
        <dbReference type="Pfam" id="PF00593"/>
    </source>
</evidence>
<keyword evidence="12 18" id="KW-0675">Receptor</keyword>
<comment type="caution">
    <text evidence="18">The sequence shown here is derived from an EMBL/GenBank/DDBJ whole genome shotgun (WGS) entry which is preliminary data.</text>
</comment>
<dbReference type="InterPro" id="IPR039426">
    <property type="entry name" value="TonB-dep_rcpt-like"/>
</dbReference>
<evidence type="ECO:0000256" key="6">
    <source>
        <dbReference type="ARBA" id="ARBA00022692"/>
    </source>
</evidence>
<proteinExistence type="inferred from homology"/>
<dbReference type="Pfam" id="PF07715">
    <property type="entry name" value="Plug"/>
    <property type="match status" value="1"/>
</dbReference>
<feature type="domain" description="TonB-dependent receptor-like beta-barrel" evidence="16">
    <location>
        <begin position="260"/>
        <end position="685"/>
    </location>
</feature>
<dbReference type="Pfam" id="PF00593">
    <property type="entry name" value="TonB_dep_Rec_b-barrel"/>
    <property type="match status" value="1"/>
</dbReference>
<dbReference type="SUPFAM" id="SSF56935">
    <property type="entry name" value="Porins"/>
    <property type="match status" value="1"/>
</dbReference>
<sequence>MTSHTLPVAARRAVHPLALAVGITFGLGHVAAVAAEPKATSTTIEQVTVVGKDLAQRTTAVGKIDVPLVETPFSVSILTEDFFTATGVKTLQDALQYSAGVNGGTYGIDSRGDWATIRGTAPVQYIDGLKSLFGSYNNTRAVPYTLDRVEILKGPSSVLYGQGSLGGVVNLSSKLPEQEFSAQVWVQYGTFARKQLAADVTGALDTDGEWLFRVVALGRDSETQTDYVDDDSRVFSPSLTWKPSEATSITLLANIQKDETGTGTQFLPWQGTVLPGAFGDLDPGVFLSEPGWDKYNSEQEAFTLIAAQALNDSWTLNARVRHTDSSADYWSMWPVFTGSGLRINADGRTINRAAYVSDASSEVLVGDVNLQGGFSTGFIDHKLVVGVDVQDATIDNDFWRSNGSYATPGAGGSIDLYNPVYGQYLPTPTITNYPYTQLEQEGFYIQDHMIAGNWVLTAALRRDQVKSQNQNAASVNYDTDADTGRVGVMYQFANGLRPYASYTESFEPMAGFNVYDEALKPKTGEQTELGIKYQPGSSNLLVTLALFEINENGRTLSVSVPQPDNTFKQGTVQTGEAESEGAELEVQGTWAQWDVIASYSYTDTKDKVTGYRFAAIPENLASFWGSYRFTGDLQGLRVGLGLRDIGKSWDGRDNRAVRINGYTLVDAMLGYEVENWFFSLNARNLEDKIHYTSCLARGDCFAGERRTITADVRYNF</sequence>
<keyword evidence="5" id="KW-0410">Iron transport</keyword>
<evidence type="ECO:0000259" key="17">
    <source>
        <dbReference type="Pfam" id="PF07715"/>
    </source>
</evidence>
<dbReference type="EMBL" id="JBHRTF010000004">
    <property type="protein sequence ID" value="MFC3116547.1"/>
    <property type="molecule type" value="Genomic_DNA"/>
</dbReference>
<dbReference type="InterPro" id="IPR000531">
    <property type="entry name" value="Beta-barrel_TonB"/>
</dbReference>
<keyword evidence="19" id="KW-1185">Reference proteome</keyword>
<evidence type="ECO:0000256" key="13">
    <source>
        <dbReference type="ARBA" id="ARBA00023237"/>
    </source>
</evidence>
<keyword evidence="8" id="KW-0408">Iron</keyword>
<evidence type="ECO:0000256" key="1">
    <source>
        <dbReference type="ARBA" id="ARBA00004571"/>
    </source>
</evidence>
<keyword evidence="3 14" id="KW-0813">Transport</keyword>
<name>A0ABV7FG99_9GAMM</name>
<evidence type="ECO:0000256" key="3">
    <source>
        <dbReference type="ARBA" id="ARBA00022448"/>
    </source>
</evidence>
<evidence type="ECO:0000256" key="10">
    <source>
        <dbReference type="ARBA" id="ARBA00023077"/>
    </source>
</evidence>
<comment type="subcellular location">
    <subcellularLocation>
        <location evidence="1 14">Cell outer membrane</location>
        <topology evidence="1 14">Multi-pass membrane protein</topology>
    </subcellularLocation>
</comment>
<dbReference type="InterPro" id="IPR037066">
    <property type="entry name" value="Plug_dom_sf"/>
</dbReference>
<keyword evidence="10 15" id="KW-0798">TonB box</keyword>
<evidence type="ECO:0000256" key="5">
    <source>
        <dbReference type="ARBA" id="ARBA00022496"/>
    </source>
</evidence>
<keyword evidence="13 14" id="KW-0998">Cell outer membrane</keyword>
<accession>A0ABV7FG99</accession>
<comment type="similarity">
    <text evidence="2 14 15">Belongs to the TonB-dependent receptor family.</text>
</comment>
<gene>
    <name evidence="18" type="ORF">ACFODX_13325</name>
</gene>
<evidence type="ECO:0000256" key="9">
    <source>
        <dbReference type="ARBA" id="ARBA00023065"/>
    </source>
</evidence>
<dbReference type="Gene3D" id="2.170.130.10">
    <property type="entry name" value="TonB-dependent receptor, plug domain"/>
    <property type="match status" value="1"/>
</dbReference>